<evidence type="ECO:0000313" key="2">
    <source>
        <dbReference type="EMBL" id="PIM80826.1"/>
    </source>
</evidence>
<dbReference type="InterPro" id="IPR049516">
    <property type="entry name" value="FAD-depend_C"/>
</dbReference>
<protein>
    <submittedName>
        <fullName evidence="2">NAD(FAD)-utilizing dehydrogenase</fullName>
    </submittedName>
</protein>
<accession>A0A2G9EIS4</accession>
<sequence length="528" mass="59717">MKVNISNIIVSINKNQEKEIYKELEKNGISRDNIENLKYLKKSIDSRKKNDIKFIYTLEISLKKNINLEKYSKLSLAKDESYDKRVALYPQREVAVVGTGPAGLFSALRLAELGYIPIVFERGEEVDKRNITTDNFIKTSILNPNSNIQFGEGGAGTYSDGKLNTRIKSEYIEKVFKEFIECGAQEEIFWNYKPHIGTDVLRIVVKNLREKIKSLGGKFYFSSLVEDIEVKNNEIKSLKILEVDSGKRYNYDIDKVIFAIGHSSRDTYKMLYSKGIAMENKPFAIGVRIEHLRKDIDKMQYGEAVSNPLLEAATYNMAFNNKKETRGTFSFCMCPGGEIVNASSEIGASLVNGMSYSTRNGKFSNSAIVVGVSERDYGSQIFSGMYLQEELEKKNYEIVGNYGAIYQNIIDFMKNQKTSFEIESSYKMKLFSYDINNFFPDYIKRNLHSAFENWSKNQLFISNKVNLIGPETRTSAPVKILRDLKGESISVKGIFPIGEGAGYAGGIMSAAVDGIKIVDLAFSKKIIE</sequence>
<comment type="caution">
    <text evidence="2">The sequence shown here is derived from an EMBL/GenBank/DDBJ whole genome shotgun (WGS) entry which is preliminary data.</text>
</comment>
<evidence type="ECO:0000259" key="1">
    <source>
        <dbReference type="Pfam" id="PF21688"/>
    </source>
</evidence>
<gene>
    <name evidence="2" type="ORF">CTM71_10875</name>
</gene>
<dbReference type="Proteomes" id="UP000229011">
    <property type="component" value="Unassembled WGS sequence"/>
</dbReference>
<dbReference type="EMBL" id="PEQY01000001">
    <property type="protein sequence ID" value="PIM80826.1"/>
    <property type="molecule type" value="Genomic_DNA"/>
</dbReference>
<dbReference type="PRINTS" id="PR00411">
    <property type="entry name" value="PNDRDTASEI"/>
</dbReference>
<dbReference type="Gene3D" id="3.30.70.2700">
    <property type="match status" value="1"/>
</dbReference>
<dbReference type="SUPFAM" id="SSF51905">
    <property type="entry name" value="FAD/NAD(P)-binding domain"/>
    <property type="match status" value="1"/>
</dbReference>
<dbReference type="GeneID" id="93328923"/>
<dbReference type="PANTHER" id="PTHR42842">
    <property type="entry name" value="FAD/NAD(P)-BINDING OXIDOREDUCTASE"/>
    <property type="match status" value="1"/>
</dbReference>
<organism evidence="2 3">
    <name type="scientific">Fusobacterium pseudoperiodonticum</name>
    <dbReference type="NCBI Taxonomy" id="2663009"/>
    <lineage>
        <taxon>Bacteria</taxon>
        <taxon>Fusobacteriati</taxon>
        <taxon>Fusobacteriota</taxon>
        <taxon>Fusobacteriia</taxon>
        <taxon>Fusobacteriales</taxon>
        <taxon>Fusobacteriaceae</taxon>
        <taxon>Fusobacterium</taxon>
    </lineage>
</organism>
<reference evidence="2 3" key="1">
    <citation type="submission" date="2017-11" db="EMBL/GenBank/DDBJ databases">
        <title>Genome sequencing of Fusobacterium periodonticum KCOM 1259.</title>
        <authorList>
            <person name="Kook J.-K."/>
            <person name="Park S.-N."/>
            <person name="Lim Y.K."/>
        </authorList>
    </citation>
    <scope>NUCLEOTIDE SEQUENCE [LARGE SCALE GENOMIC DNA]</scope>
    <source>
        <strain evidence="2 3">KCOM 1259</strain>
    </source>
</reference>
<dbReference type="InterPro" id="IPR028348">
    <property type="entry name" value="FAD-binding_protein"/>
</dbReference>
<feature type="domain" description="FAD-dependent protein C-terminal" evidence="1">
    <location>
        <begin position="282"/>
        <end position="474"/>
    </location>
</feature>
<dbReference type="Pfam" id="PF21688">
    <property type="entry name" value="FAD-depend_C"/>
    <property type="match status" value="1"/>
</dbReference>
<dbReference type="AlphaFoldDB" id="A0A2G9EIS4"/>
<dbReference type="Gene3D" id="3.50.50.60">
    <property type="entry name" value="FAD/NAD(P)-binding domain"/>
    <property type="match status" value="2"/>
</dbReference>
<evidence type="ECO:0000313" key="3">
    <source>
        <dbReference type="Proteomes" id="UP000229011"/>
    </source>
</evidence>
<dbReference type="InterPro" id="IPR036188">
    <property type="entry name" value="FAD/NAD-bd_sf"/>
</dbReference>
<name>A0A2G9EIS4_9FUSO</name>
<dbReference type="PIRSF" id="PIRSF038984">
    <property type="entry name" value="FAD_binding_protein"/>
    <property type="match status" value="1"/>
</dbReference>
<dbReference type="RefSeq" id="WP_099959401.1">
    <property type="nucleotide sequence ID" value="NZ_PEQY01000001.1"/>
</dbReference>
<proteinExistence type="predicted"/>
<dbReference type="PANTHER" id="PTHR42842:SF3">
    <property type="entry name" value="FAD_NAD(P)-BINDING OXIDOREDUCTASE FAMILY PROTEIN"/>
    <property type="match status" value="1"/>
</dbReference>